<evidence type="ECO:0000259" key="1">
    <source>
        <dbReference type="Pfam" id="PF07883"/>
    </source>
</evidence>
<gene>
    <name evidence="2" type="ordered locus">A2cp1_2429</name>
</gene>
<dbReference type="RefSeq" id="WP_012633569.1">
    <property type="nucleotide sequence ID" value="NC_011891.1"/>
</dbReference>
<accession>B8JBE0</accession>
<feature type="domain" description="Cupin type-2" evidence="1">
    <location>
        <begin position="32"/>
        <end position="99"/>
    </location>
</feature>
<keyword evidence="3" id="KW-1185">Reference proteome</keyword>
<dbReference type="InterPro" id="IPR013096">
    <property type="entry name" value="Cupin_2"/>
</dbReference>
<reference evidence="2" key="1">
    <citation type="submission" date="2009-01" db="EMBL/GenBank/DDBJ databases">
        <title>Complete sequence of Anaeromyxobacter dehalogenans 2CP-1.</title>
        <authorList>
            <consortium name="US DOE Joint Genome Institute"/>
            <person name="Lucas S."/>
            <person name="Copeland A."/>
            <person name="Lapidus A."/>
            <person name="Glavina del Rio T."/>
            <person name="Dalin E."/>
            <person name="Tice H."/>
            <person name="Bruce D."/>
            <person name="Goodwin L."/>
            <person name="Pitluck S."/>
            <person name="Saunders E."/>
            <person name="Brettin T."/>
            <person name="Detter J.C."/>
            <person name="Han C."/>
            <person name="Larimer F."/>
            <person name="Land M."/>
            <person name="Hauser L."/>
            <person name="Kyrpides N."/>
            <person name="Ovchinnikova G."/>
            <person name="Beliaev A.S."/>
            <person name="Richardson P."/>
        </authorList>
    </citation>
    <scope>NUCLEOTIDE SEQUENCE</scope>
    <source>
        <strain evidence="2">2CP-1</strain>
    </source>
</reference>
<dbReference type="EMBL" id="CP001359">
    <property type="protein sequence ID" value="ACL65767.1"/>
    <property type="molecule type" value="Genomic_DNA"/>
</dbReference>
<evidence type="ECO:0000313" key="2">
    <source>
        <dbReference type="EMBL" id="ACL65767.1"/>
    </source>
</evidence>
<dbReference type="Pfam" id="PF07883">
    <property type="entry name" value="Cupin_2"/>
    <property type="match status" value="1"/>
</dbReference>
<dbReference type="Gene3D" id="2.60.120.10">
    <property type="entry name" value="Jelly Rolls"/>
    <property type="match status" value="1"/>
</dbReference>
<dbReference type="HOGENOM" id="CLU_035527_4_2_7"/>
<proteinExistence type="predicted"/>
<evidence type="ECO:0000313" key="3">
    <source>
        <dbReference type="Proteomes" id="UP000007089"/>
    </source>
</evidence>
<sequence length="118" mass="13772">MTSTFENPKRVEKPWGHELWWAHTERYVGKLLHVKAGTQLSLQYHVRKDETIHLWSGEMVLVLQEDGRLVDHPMRPGDSYHVRPGTVHRMRAVTDCDVLEVSTPEVEDVVRVQDDYGR</sequence>
<dbReference type="AlphaFoldDB" id="B8JBE0"/>
<protein>
    <submittedName>
        <fullName evidence="2">Cupin 2 conserved barrel domain protein</fullName>
    </submittedName>
</protein>
<name>B8JBE0_ANAD2</name>
<dbReference type="Proteomes" id="UP000007089">
    <property type="component" value="Chromosome"/>
</dbReference>
<dbReference type="SUPFAM" id="SSF51182">
    <property type="entry name" value="RmlC-like cupins"/>
    <property type="match status" value="1"/>
</dbReference>
<dbReference type="InterPro" id="IPR014710">
    <property type="entry name" value="RmlC-like_jellyroll"/>
</dbReference>
<dbReference type="KEGG" id="acp:A2cp1_2429"/>
<dbReference type="InterPro" id="IPR011051">
    <property type="entry name" value="RmlC_Cupin_sf"/>
</dbReference>
<organism evidence="2 3">
    <name type="scientific">Anaeromyxobacter dehalogenans (strain ATCC BAA-258 / DSM 21875 / 2CP-1)</name>
    <dbReference type="NCBI Taxonomy" id="455488"/>
    <lineage>
        <taxon>Bacteria</taxon>
        <taxon>Pseudomonadati</taxon>
        <taxon>Myxococcota</taxon>
        <taxon>Myxococcia</taxon>
        <taxon>Myxococcales</taxon>
        <taxon>Cystobacterineae</taxon>
        <taxon>Anaeromyxobacteraceae</taxon>
        <taxon>Anaeromyxobacter</taxon>
    </lineage>
</organism>